<feature type="region of interest" description="Disordered" evidence="1">
    <location>
        <begin position="70"/>
        <end position="90"/>
    </location>
</feature>
<dbReference type="OrthoDB" id="4447at2759"/>
<dbReference type="AlphaFoldDB" id="A0A139AFK7"/>
<dbReference type="PANTHER" id="PTHR46063:SF1">
    <property type="entry name" value="KELCH DOMAIN-CONTAINING PROTEIN 4"/>
    <property type="match status" value="1"/>
</dbReference>
<dbReference type="EMBL" id="KQ965761">
    <property type="protein sequence ID" value="KXS15577.1"/>
    <property type="molecule type" value="Genomic_DNA"/>
</dbReference>
<keyword evidence="3" id="KW-1185">Reference proteome</keyword>
<gene>
    <name evidence="2" type="ORF">M427DRAFT_123518</name>
</gene>
<proteinExistence type="predicted"/>
<dbReference type="InterPro" id="IPR052588">
    <property type="entry name" value="Kelch_domain_protein"/>
</dbReference>
<dbReference type="PANTHER" id="PTHR46063">
    <property type="entry name" value="KELCH DOMAIN-CONTAINING PROTEIN"/>
    <property type="match status" value="1"/>
</dbReference>
<name>A0A139AFK7_GONPJ</name>
<evidence type="ECO:0000313" key="3">
    <source>
        <dbReference type="Proteomes" id="UP000070544"/>
    </source>
</evidence>
<dbReference type="STRING" id="1344416.A0A139AFK7"/>
<protein>
    <submittedName>
        <fullName evidence="2">Galactose oxidase</fullName>
    </submittedName>
</protein>
<organism evidence="2 3">
    <name type="scientific">Gonapodya prolifera (strain JEL478)</name>
    <name type="common">Monoblepharis prolifera</name>
    <dbReference type="NCBI Taxonomy" id="1344416"/>
    <lineage>
        <taxon>Eukaryota</taxon>
        <taxon>Fungi</taxon>
        <taxon>Fungi incertae sedis</taxon>
        <taxon>Chytridiomycota</taxon>
        <taxon>Chytridiomycota incertae sedis</taxon>
        <taxon>Monoblepharidomycetes</taxon>
        <taxon>Monoblepharidales</taxon>
        <taxon>Gonapodyaceae</taxon>
        <taxon>Gonapodya</taxon>
    </lineage>
</organism>
<feature type="compositionally biased region" description="Basic residues" evidence="1">
    <location>
        <begin position="1"/>
        <end position="11"/>
    </location>
</feature>
<feature type="compositionally biased region" description="Basic and acidic residues" evidence="1">
    <location>
        <begin position="12"/>
        <end position="41"/>
    </location>
</feature>
<feature type="region of interest" description="Disordered" evidence="1">
    <location>
        <begin position="532"/>
        <end position="580"/>
    </location>
</feature>
<reference evidence="2 3" key="1">
    <citation type="journal article" date="2015" name="Genome Biol. Evol.">
        <title>Phylogenomic analyses indicate that early fungi evolved digesting cell walls of algal ancestors of land plants.</title>
        <authorList>
            <person name="Chang Y."/>
            <person name="Wang S."/>
            <person name="Sekimoto S."/>
            <person name="Aerts A.L."/>
            <person name="Choi C."/>
            <person name="Clum A."/>
            <person name="LaButti K.M."/>
            <person name="Lindquist E.A."/>
            <person name="Yee Ngan C."/>
            <person name="Ohm R.A."/>
            <person name="Salamov A.A."/>
            <person name="Grigoriev I.V."/>
            <person name="Spatafora J.W."/>
            <person name="Berbee M.L."/>
        </authorList>
    </citation>
    <scope>NUCLEOTIDE SEQUENCE [LARGE SCALE GENOMIC DNA]</scope>
    <source>
        <strain evidence="2 3">JEL478</strain>
    </source>
</reference>
<sequence>MGKRDKRKKKKDATASKARDATKVAEKAARKEERKMRKKGGDDDDDDWSSDGEDVEEIVRALEAKASPAAKVESTVCPPPSPRSSAPLVPNPLNSEELILFGGEFFDGKTTFTYNDTFVYHTVKDEWRRISSPTSPTPRSSHQLVGNPSGKLYLFGGEFSSKTGSKFFHHKDFWTLDARTFGWTKVEDGKLPTPRSGHRMVHLPSHILLFGGFNDSGRSSTYLSDLWLLHLPTLTWRPIDVPFQYNKPTPRSGVSLAVLSEKVEGGEIAEVKVVLFGGYTKEVIKVPGRTPKEKPRNKLVGRVHNDMWLLTITKDDAAAQLAGSSKPSTSAAAAAAAPPKPDTPTTGAPLTFRWTKLRQSLSTSTPTPPTSRPPHTHPRSSPTLLSHRGRLVLFGGVFDGPTAEDDEDEDDLRGECTSEVWTAVVVGDTAVWYPGRVEGKEKERPVGRYGAGACVQKNTLFITSGLHEPTPTTIVTLDDIWTLPLDRLLTPTGAAAEWKCVRALGVQWDVGGDGEDSDEEEGARVVVKVAGGEAVRAGVGGAPGKDTGEGEVSGGKKGEEGGEKSSDESDSSDSDSRDAE</sequence>
<accession>A0A139AFK7</accession>
<evidence type="ECO:0000256" key="1">
    <source>
        <dbReference type="SAM" id="MobiDB-lite"/>
    </source>
</evidence>
<dbReference type="Pfam" id="PF24681">
    <property type="entry name" value="Kelch_KLHDC2_KLHL20_DRC7"/>
    <property type="match status" value="1"/>
</dbReference>
<feature type="compositionally biased region" description="Basic and acidic residues" evidence="1">
    <location>
        <begin position="554"/>
        <end position="567"/>
    </location>
</feature>
<dbReference type="InterPro" id="IPR015915">
    <property type="entry name" value="Kelch-typ_b-propeller"/>
</dbReference>
<dbReference type="Gene3D" id="2.120.10.80">
    <property type="entry name" value="Kelch-type beta propeller"/>
    <property type="match status" value="2"/>
</dbReference>
<feature type="region of interest" description="Disordered" evidence="1">
    <location>
        <begin position="1"/>
        <end position="56"/>
    </location>
</feature>
<dbReference type="Proteomes" id="UP000070544">
    <property type="component" value="Unassembled WGS sequence"/>
</dbReference>
<dbReference type="OMA" id="HEPTPTT"/>
<feature type="region of interest" description="Disordered" evidence="1">
    <location>
        <begin position="320"/>
        <end position="385"/>
    </location>
</feature>
<feature type="compositionally biased region" description="Acidic residues" evidence="1">
    <location>
        <begin position="42"/>
        <end position="56"/>
    </location>
</feature>
<feature type="compositionally biased region" description="Low complexity" evidence="1">
    <location>
        <begin position="322"/>
        <end position="349"/>
    </location>
</feature>
<evidence type="ECO:0000313" key="2">
    <source>
        <dbReference type="EMBL" id="KXS15577.1"/>
    </source>
</evidence>
<dbReference type="SUPFAM" id="SSF117281">
    <property type="entry name" value="Kelch motif"/>
    <property type="match status" value="2"/>
</dbReference>